<comment type="caution">
    <text evidence="1">The sequence shown here is derived from an EMBL/GenBank/DDBJ whole genome shotgun (WGS) entry which is preliminary data.</text>
</comment>
<dbReference type="EMBL" id="JAHYIQ010000006">
    <property type="protein sequence ID" value="KAK1131276.1"/>
    <property type="molecule type" value="Genomic_DNA"/>
</dbReference>
<name>A0AA40KSS8_9HYME</name>
<reference evidence="1" key="1">
    <citation type="submission" date="2021-10" db="EMBL/GenBank/DDBJ databases">
        <title>Melipona bicolor Genome sequencing and assembly.</title>
        <authorList>
            <person name="Araujo N.S."/>
            <person name="Arias M.C."/>
        </authorList>
    </citation>
    <scope>NUCLEOTIDE SEQUENCE</scope>
    <source>
        <strain evidence="1">USP_2M_L1-L4_2017</strain>
        <tissue evidence="1">Whole body</tissue>
    </source>
</reference>
<organism evidence="1 2">
    <name type="scientific">Melipona bicolor</name>
    <dbReference type="NCBI Taxonomy" id="60889"/>
    <lineage>
        <taxon>Eukaryota</taxon>
        <taxon>Metazoa</taxon>
        <taxon>Ecdysozoa</taxon>
        <taxon>Arthropoda</taxon>
        <taxon>Hexapoda</taxon>
        <taxon>Insecta</taxon>
        <taxon>Pterygota</taxon>
        <taxon>Neoptera</taxon>
        <taxon>Endopterygota</taxon>
        <taxon>Hymenoptera</taxon>
        <taxon>Apocrita</taxon>
        <taxon>Aculeata</taxon>
        <taxon>Apoidea</taxon>
        <taxon>Anthophila</taxon>
        <taxon>Apidae</taxon>
        <taxon>Melipona</taxon>
    </lineage>
</organism>
<sequence length="133" mass="15463">MYPTRYFRSKIRFGEIGRVCPPRERLSSPFARFERLIETSHAETTHHRTIIVNFNCSHDHCRRVNTEYKCTENSPSSLCRVNYGGNNCKNGGEEMETSLPPIASVNYHGDEKTRRMRVERKLEYVQGGIHMLA</sequence>
<accession>A0AA40KSS8</accession>
<dbReference type="AlphaFoldDB" id="A0AA40KSS8"/>
<dbReference type="Proteomes" id="UP001177670">
    <property type="component" value="Unassembled WGS sequence"/>
</dbReference>
<protein>
    <submittedName>
        <fullName evidence="1">Uncharacterized protein</fullName>
    </submittedName>
</protein>
<gene>
    <name evidence="1" type="ORF">K0M31_017563</name>
</gene>
<evidence type="ECO:0000313" key="2">
    <source>
        <dbReference type="Proteomes" id="UP001177670"/>
    </source>
</evidence>
<proteinExistence type="predicted"/>
<evidence type="ECO:0000313" key="1">
    <source>
        <dbReference type="EMBL" id="KAK1131276.1"/>
    </source>
</evidence>
<keyword evidence="2" id="KW-1185">Reference proteome</keyword>